<evidence type="ECO:0000259" key="14">
    <source>
        <dbReference type="Pfam" id="PF15924"/>
    </source>
</evidence>
<feature type="domain" description="Glycosyl transferase family 1" evidence="13">
    <location>
        <begin position="298"/>
        <end position="458"/>
    </location>
</feature>
<name>A0A7J6MAZ2_PERCH</name>
<dbReference type="OrthoDB" id="2276068at2759"/>
<evidence type="ECO:0000259" key="13">
    <source>
        <dbReference type="Pfam" id="PF00534"/>
    </source>
</evidence>
<keyword evidence="5" id="KW-0328">Glycosyltransferase</keyword>
<evidence type="ECO:0000313" key="15">
    <source>
        <dbReference type="EMBL" id="KAF4668748.1"/>
    </source>
</evidence>
<evidence type="ECO:0000256" key="5">
    <source>
        <dbReference type="ARBA" id="ARBA00022676"/>
    </source>
</evidence>
<dbReference type="EMBL" id="JAAPAO010000184">
    <property type="protein sequence ID" value="KAF4668748.1"/>
    <property type="molecule type" value="Genomic_DNA"/>
</dbReference>
<evidence type="ECO:0000256" key="11">
    <source>
        <dbReference type="ARBA" id="ARBA00045065"/>
    </source>
</evidence>
<dbReference type="InterPro" id="IPR001296">
    <property type="entry name" value="Glyco_trans_1"/>
</dbReference>
<evidence type="ECO:0000256" key="10">
    <source>
        <dbReference type="ARBA" id="ARBA00023136"/>
    </source>
</evidence>
<keyword evidence="6" id="KW-0808">Transferase</keyword>
<dbReference type="InterPro" id="IPR038013">
    <property type="entry name" value="ALG11"/>
</dbReference>
<comment type="caution">
    <text evidence="15">The sequence shown here is derived from an EMBL/GenBank/DDBJ whole genome shotgun (WGS) entry which is preliminary data.</text>
</comment>
<dbReference type="GO" id="GO:0006487">
    <property type="term" value="P:protein N-linked glycosylation"/>
    <property type="evidence" value="ECO:0007669"/>
    <property type="project" value="TreeGrafter"/>
</dbReference>
<keyword evidence="16" id="KW-1185">Reference proteome</keyword>
<dbReference type="AlphaFoldDB" id="A0A7J6MAZ2"/>
<keyword evidence="10 12" id="KW-0472">Membrane</keyword>
<proteinExistence type="predicted"/>
<evidence type="ECO:0000256" key="6">
    <source>
        <dbReference type="ARBA" id="ARBA00022679"/>
    </source>
</evidence>
<dbReference type="GO" id="GO:0004377">
    <property type="term" value="F:GDP-Man:Man(3)GlcNAc(2)-PP-Dol alpha-1,2-mannosyltransferase activity"/>
    <property type="evidence" value="ECO:0007669"/>
    <property type="project" value="UniProtKB-EC"/>
</dbReference>
<keyword evidence="9 12" id="KW-1133">Transmembrane helix</keyword>
<protein>
    <recommendedName>
        <fullName evidence="4">GDP-Man:Man(3)GlcNAc(2)-PP-Dol alpha-1,2-mannosyltransferase</fullName>
        <ecNumber evidence="3">2.4.1.131</ecNumber>
    </recommendedName>
</protein>
<evidence type="ECO:0000256" key="1">
    <source>
        <dbReference type="ARBA" id="ARBA00004389"/>
    </source>
</evidence>
<dbReference type="Gene3D" id="3.40.50.2000">
    <property type="entry name" value="Glycogen Phosphorylase B"/>
    <property type="match status" value="1"/>
</dbReference>
<gene>
    <name evidence="15" type="primary">ALG11_2</name>
    <name evidence="15" type="ORF">FOL47_002868</name>
</gene>
<dbReference type="SUPFAM" id="SSF53756">
    <property type="entry name" value="UDP-Glycosyltransferase/glycogen phosphorylase"/>
    <property type="match status" value="1"/>
</dbReference>
<reference evidence="15 16" key="1">
    <citation type="submission" date="2020-04" db="EMBL/GenBank/DDBJ databases">
        <title>Perkinsus chesapeaki whole genome sequence.</title>
        <authorList>
            <person name="Bogema D.R."/>
        </authorList>
    </citation>
    <scope>NUCLEOTIDE SEQUENCE [LARGE SCALE GENOMIC DNA]</scope>
    <source>
        <strain evidence="15">ATCC PRA-425</strain>
    </source>
</reference>
<keyword evidence="8" id="KW-0256">Endoplasmic reticulum</keyword>
<comment type="pathway">
    <text evidence="2">Protein modification; protein glycosylation.</text>
</comment>
<comment type="subcellular location">
    <subcellularLocation>
        <location evidence="1">Endoplasmic reticulum membrane</location>
        <topology evidence="1">Single-pass membrane protein</topology>
    </subcellularLocation>
</comment>
<feature type="domain" description="ALG11 mannosyltransferase N-terminal" evidence="14">
    <location>
        <begin position="63"/>
        <end position="273"/>
    </location>
</feature>
<evidence type="ECO:0000256" key="8">
    <source>
        <dbReference type="ARBA" id="ARBA00022824"/>
    </source>
</evidence>
<dbReference type="EC" id="2.4.1.131" evidence="3"/>
<evidence type="ECO:0000313" key="16">
    <source>
        <dbReference type="Proteomes" id="UP000591131"/>
    </source>
</evidence>
<evidence type="ECO:0000256" key="2">
    <source>
        <dbReference type="ARBA" id="ARBA00004922"/>
    </source>
</evidence>
<dbReference type="Pfam" id="PF00534">
    <property type="entry name" value="Glycos_transf_1"/>
    <property type="match status" value="1"/>
</dbReference>
<dbReference type="GO" id="GO:0005789">
    <property type="term" value="C:endoplasmic reticulum membrane"/>
    <property type="evidence" value="ECO:0007669"/>
    <property type="project" value="UniProtKB-SubCell"/>
</dbReference>
<organism evidence="15 16">
    <name type="scientific">Perkinsus chesapeaki</name>
    <name type="common">Clam parasite</name>
    <name type="synonym">Perkinsus andrewsi</name>
    <dbReference type="NCBI Taxonomy" id="330153"/>
    <lineage>
        <taxon>Eukaryota</taxon>
        <taxon>Sar</taxon>
        <taxon>Alveolata</taxon>
        <taxon>Perkinsozoa</taxon>
        <taxon>Perkinsea</taxon>
        <taxon>Perkinsida</taxon>
        <taxon>Perkinsidae</taxon>
        <taxon>Perkinsus</taxon>
    </lineage>
</organism>
<dbReference type="PANTHER" id="PTHR45919">
    <property type="entry name" value="GDP-MAN:MAN(3)GLCNAC(2)-PP-DOL ALPHA-1,2-MANNOSYLTRANSFERASE"/>
    <property type="match status" value="1"/>
</dbReference>
<evidence type="ECO:0000256" key="4">
    <source>
        <dbReference type="ARBA" id="ARBA00022018"/>
    </source>
</evidence>
<dbReference type="Proteomes" id="UP000591131">
    <property type="component" value="Unassembled WGS sequence"/>
</dbReference>
<evidence type="ECO:0000256" key="12">
    <source>
        <dbReference type="SAM" id="Phobius"/>
    </source>
</evidence>
<comment type="catalytic activity">
    <reaction evidence="11">
        <text>an alpha-D-Man-(1-&gt;3)-[alpha-D-Man-(1-&gt;6)]-beta-D-Man-(1-&gt;4)-beta-D-GlcNAc-(1-&gt;4)-alpha-D-GlcNAc-diphospho-di-trans,poly-cis-dolichol + 2 GDP-alpha-D-mannose = an alpha-D-Man-(1-&gt;2)-alpha-D-Man-(1-&gt;2)-alpha-D-Man-(1-&gt;3)-[alpha-D-Man-(1-&gt;6)]-beta-D-Man-(1-&gt;4)-beta-D-GlcNAc-(1-&gt;4)-alpha-D-GlcNAc-diphospho-di-trans,poly-cis-dolichol + 2 GDP + 2 H(+)</text>
        <dbReference type="Rhea" id="RHEA:29523"/>
        <dbReference type="Rhea" id="RHEA-COMP:19515"/>
        <dbReference type="Rhea" id="RHEA-COMP:19516"/>
        <dbReference type="ChEBI" id="CHEBI:15378"/>
        <dbReference type="ChEBI" id="CHEBI:57527"/>
        <dbReference type="ChEBI" id="CHEBI:58189"/>
        <dbReference type="ChEBI" id="CHEBI:132511"/>
        <dbReference type="ChEBI" id="CHEBI:132515"/>
        <dbReference type="EC" id="2.4.1.131"/>
    </reaction>
    <physiologicalReaction direction="left-to-right" evidence="11">
        <dbReference type="Rhea" id="RHEA:29524"/>
    </physiologicalReaction>
</comment>
<keyword evidence="7 12" id="KW-0812">Transmembrane</keyword>
<dbReference type="Pfam" id="PF15924">
    <property type="entry name" value="ALG11_N"/>
    <property type="match status" value="1"/>
</dbReference>
<accession>A0A7J6MAZ2</accession>
<dbReference type="PANTHER" id="PTHR45919:SF1">
    <property type="entry name" value="GDP-MAN:MAN(3)GLCNAC(2)-PP-DOL ALPHA-1,2-MANNOSYLTRANSFERASE"/>
    <property type="match status" value="1"/>
</dbReference>
<dbReference type="InterPro" id="IPR031814">
    <property type="entry name" value="ALG11_N"/>
</dbReference>
<evidence type="ECO:0000256" key="9">
    <source>
        <dbReference type="ARBA" id="ARBA00022989"/>
    </source>
</evidence>
<evidence type="ECO:0000256" key="7">
    <source>
        <dbReference type="ARBA" id="ARBA00022692"/>
    </source>
</evidence>
<evidence type="ECO:0000256" key="3">
    <source>
        <dbReference type="ARBA" id="ARBA00012645"/>
    </source>
</evidence>
<sequence length="494" mass="53670">MAVAAQSNRAEGRTCASSSRLSTVIRFAVVPLQLVVVFATSVVLAVFVRIFPRPQKHDSPTLAYFFHPDCASGGGGERVLWAAVLGLLRAHRKGDIVIYTDEKNSVARVLRGVSERFGIRLPSGSSKRIRFVPVRFTRLLRVEPWPTLTVVGQSLGAALVAMTGLVNEKPKHVFVDTVGQAFMFPFVRLACGSSGKIVAYVHYPTMSHDMLERVQSGTAMYNNSATVASSPLLTKAKSFYYRVFLQAYGFAGRFADTVMTNSTWTDTRIKSIWHVPTTVVYPPADLRRGSGEGPRRGSDLRPQLVVSLSQFRREKNQALQLEAFAEVLKRVPTAKFTMMGAVRPNVADDAALVQELKSRAVSLGIDDSVTFKINAPWPDVSAELGRARVAMHTMKDEHFGIALLEFMSAGCVVVANNSGGPRDDIIGTGPNAVGFLADDAEGYAAAIVKVLEGWSTQKITGLRDKAAKKLDSFNNDAEFGDVFAAKLSESAAAH</sequence>
<feature type="transmembrane region" description="Helical" evidence="12">
    <location>
        <begin position="27"/>
        <end position="51"/>
    </location>
</feature>